<evidence type="ECO:0000313" key="7">
    <source>
        <dbReference type="Proteomes" id="UP000183687"/>
    </source>
</evidence>
<name>A0AB38A7B9_9ACTN</name>
<evidence type="ECO:0000256" key="3">
    <source>
        <dbReference type="ARBA" id="ARBA00023163"/>
    </source>
</evidence>
<evidence type="ECO:0000259" key="5">
    <source>
        <dbReference type="PROSITE" id="PS51464"/>
    </source>
</evidence>
<dbReference type="Pfam" id="PF01418">
    <property type="entry name" value="HTH_6"/>
    <property type="match status" value="1"/>
</dbReference>
<dbReference type="PROSITE" id="PS51464">
    <property type="entry name" value="SIS"/>
    <property type="match status" value="1"/>
</dbReference>
<dbReference type="Pfam" id="PF01380">
    <property type="entry name" value="SIS"/>
    <property type="match status" value="1"/>
</dbReference>
<dbReference type="InterPro" id="IPR036388">
    <property type="entry name" value="WH-like_DNA-bd_sf"/>
</dbReference>
<dbReference type="AlphaFoldDB" id="A0AB38A7B9"/>
<keyword evidence="3" id="KW-0804">Transcription</keyword>
<evidence type="ECO:0000256" key="1">
    <source>
        <dbReference type="ARBA" id="ARBA00023015"/>
    </source>
</evidence>
<dbReference type="InterPro" id="IPR001347">
    <property type="entry name" value="SIS_dom"/>
</dbReference>
<dbReference type="InterPro" id="IPR035472">
    <property type="entry name" value="RpiR-like_SIS"/>
</dbReference>
<dbReference type="Gene3D" id="1.10.10.10">
    <property type="entry name" value="Winged helix-like DNA-binding domain superfamily/Winged helix DNA-binding domain"/>
    <property type="match status" value="1"/>
</dbReference>
<feature type="domain" description="HTH rpiR-type" evidence="4">
    <location>
        <begin position="4"/>
        <end position="80"/>
    </location>
</feature>
<dbReference type="PANTHER" id="PTHR30514:SF1">
    <property type="entry name" value="HTH-TYPE TRANSCRIPTIONAL REGULATOR HEXR-RELATED"/>
    <property type="match status" value="1"/>
</dbReference>
<dbReference type="SUPFAM" id="SSF53697">
    <property type="entry name" value="SIS domain"/>
    <property type="match status" value="1"/>
</dbReference>
<comment type="caution">
    <text evidence="6">The sequence shown here is derived from an EMBL/GenBank/DDBJ whole genome shotgun (WGS) entry which is preliminary data.</text>
</comment>
<organism evidence="6 7">
    <name type="scientific">Atopobium minutum</name>
    <dbReference type="NCBI Taxonomy" id="1381"/>
    <lineage>
        <taxon>Bacteria</taxon>
        <taxon>Bacillati</taxon>
        <taxon>Actinomycetota</taxon>
        <taxon>Coriobacteriia</taxon>
        <taxon>Coriobacteriales</taxon>
        <taxon>Atopobiaceae</taxon>
        <taxon>Atopobium</taxon>
    </lineage>
</organism>
<evidence type="ECO:0000259" key="4">
    <source>
        <dbReference type="PROSITE" id="PS51071"/>
    </source>
</evidence>
<keyword evidence="2 6" id="KW-0238">DNA-binding</keyword>
<gene>
    <name evidence="6" type="ORF">SAMN04489746_1176</name>
</gene>
<dbReference type="GO" id="GO:0003677">
    <property type="term" value="F:DNA binding"/>
    <property type="evidence" value="ECO:0007669"/>
    <property type="project" value="UniProtKB-KW"/>
</dbReference>
<feature type="domain" description="SIS" evidence="5">
    <location>
        <begin position="124"/>
        <end position="264"/>
    </location>
</feature>
<sequence>MASQTIRVRVRALEASFSEKERQLAEFLLANPHTTSKMTISQIAQTLGMADSTVFKFTRKLGFEGFRDFRGALAAEGFDPEISIHEHITRKSTPTQMAETVFESSIRSLTDTRELLSDQDITRAAGLIEKCAQLTFYGMGGSSVVAADAYHKFLRTPKRVAYDADFHLQLMRASRSNEEDCALLISHSGRDLQTIQIAEKLCEVGASTIVITSNPSSPLASLADACLVTIAEETAYRSESLASRISQLALVDTLYTIVMFSDESAASRSLEEVREVISTTRRS</sequence>
<evidence type="ECO:0000256" key="2">
    <source>
        <dbReference type="ARBA" id="ARBA00023125"/>
    </source>
</evidence>
<dbReference type="Proteomes" id="UP000183687">
    <property type="component" value="Unassembled WGS sequence"/>
</dbReference>
<dbReference type="EMBL" id="FNSH01000001">
    <property type="protein sequence ID" value="SEB85449.1"/>
    <property type="molecule type" value="Genomic_DNA"/>
</dbReference>
<dbReference type="GO" id="GO:0097367">
    <property type="term" value="F:carbohydrate derivative binding"/>
    <property type="evidence" value="ECO:0007669"/>
    <property type="project" value="InterPro"/>
</dbReference>
<dbReference type="CDD" id="cd05013">
    <property type="entry name" value="SIS_RpiR"/>
    <property type="match status" value="1"/>
</dbReference>
<dbReference type="InterPro" id="IPR009057">
    <property type="entry name" value="Homeodomain-like_sf"/>
</dbReference>
<proteinExistence type="predicted"/>
<evidence type="ECO:0000313" key="6">
    <source>
        <dbReference type="EMBL" id="SEB85449.1"/>
    </source>
</evidence>
<dbReference type="GO" id="GO:1901135">
    <property type="term" value="P:carbohydrate derivative metabolic process"/>
    <property type="evidence" value="ECO:0007669"/>
    <property type="project" value="InterPro"/>
</dbReference>
<dbReference type="PANTHER" id="PTHR30514">
    <property type="entry name" value="GLUCOKINASE"/>
    <property type="match status" value="1"/>
</dbReference>
<dbReference type="SUPFAM" id="SSF46689">
    <property type="entry name" value="Homeodomain-like"/>
    <property type="match status" value="1"/>
</dbReference>
<dbReference type="InterPro" id="IPR000281">
    <property type="entry name" value="HTH_RpiR"/>
</dbReference>
<accession>A0AB38A7B9</accession>
<dbReference type="GO" id="GO:0003700">
    <property type="term" value="F:DNA-binding transcription factor activity"/>
    <property type="evidence" value="ECO:0007669"/>
    <property type="project" value="InterPro"/>
</dbReference>
<dbReference type="InterPro" id="IPR047640">
    <property type="entry name" value="RpiR-like"/>
</dbReference>
<keyword evidence="1" id="KW-0805">Transcription regulation</keyword>
<dbReference type="RefSeq" id="WP_002564180.1">
    <property type="nucleotide sequence ID" value="NZ_CALJSN010000009.1"/>
</dbReference>
<protein>
    <submittedName>
        <fullName evidence="6">DNA-binding transcriptional regulator, MurR/RpiR family, contains HTH and SIS domains</fullName>
    </submittedName>
</protein>
<dbReference type="PROSITE" id="PS51071">
    <property type="entry name" value="HTH_RPIR"/>
    <property type="match status" value="1"/>
</dbReference>
<dbReference type="Gene3D" id="3.40.50.10490">
    <property type="entry name" value="Glucose-6-phosphate isomerase like protein, domain 1"/>
    <property type="match status" value="1"/>
</dbReference>
<dbReference type="InterPro" id="IPR046348">
    <property type="entry name" value="SIS_dom_sf"/>
</dbReference>
<reference evidence="6 7" key="1">
    <citation type="submission" date="2016-10" db="EMBL/GenBank/DDBJ databases">
        <authorList>
            <person name="Varghese N."/>
            <person name="Submissions S."/>
        </authorList>
    </citation>
    <scope>NUCLEOTIDE SEQUENCE [LARGE SCALE GENOMIC DNA]</scope>
    <source>
        <strain evidence="6 7">DSM 20586</strain>
    </source>
</reference>